<dbReference type="PANTHER" id="PTHR35936:SF17">
    <property type="entry name" value="ARGININE-BINDING EXTRACELLULAR PROTEIN ARTP"/>
    <property type="match status" value="1"/>
</dbReference>
<dbReference type="CDD" id="cd13704">
    <property type="entry name" value="PBP2_HisK"/>
    <property type="match status" value="1"/>
</dbReference>
<sequence>MMPAIHPPGGLSRHAMFTTEWCVCNSLKTLLIQSPEGRWLLRAAQFHKLLYQAVNTVWPLILIPLFLLLSASPLLAIQLTAEEQVFLRQKHKIFFVSQTNYPPFEFYDENAQHEGIMIDVVRWMAVEMGFQPVFRDMTFQHAQEAVLSGEVDVLTSLFYSERRKERFAFTEVLFDVPASIFVRAERTDIKDVQDLNGKVIAIQRGDYAKEFLDTNGIPYQMLPTESFEQATDAVVSGQADAVIGDEQIVFYHIYKNRLTQEIKRVGTPLYIGKNCMASRLGNDLLIGILNKGIAEARSTGILEKINEKWLGKGLGHSKSFFEGH</sequence>
<protein>
    <submittedName>
        <fullName evidence="3">Transporter substrate-binding domain-containing protein</fullName>
    </submittedName>
</protein>
<dbReference type="SUPFAM" id="SSF53850">
    <property type="entry name" value="Periplasmic binding protein-like II"/>
    <property type="match status" value="1"/>
</dbReference>
<dbReference type="SMART" id="SM00062">
    <property type="entry name" value="PBPb"/>
    <property type="match status" value="1"/>
</dbReference>
<reference evidence="3" key="1">
    <citation type="journal article" date="2020" name="mSystems">
        <title>Genome- and Community-Level Interaction Insights into Carbon Utilization and Element Cycling Functions of Hydrothermarchaeota in Hydrothermal Sediment.</title>
        <authorList>
            <person name="Zhou Z."/>
            <person name="Liu Y."/>
            <person name="Xu W."/>
            <person name="Pan J."/>
            <person name="Luo Z.H."/>
            <person name="Li M."/>
        </authorList>
    </citation>
    <scope>NUCLEOTIDE SEQUENCE [LARGE SCALE GENOMIC DNA]</scope>
    <source>
        <strain evidence="3">SpSt-477</strain>
    </source>
</reference>
<name>A0A7C4VRL3_9BACT</name>
<dbReference type="Gene3D" id="3.40.190.10">
    <property type="entry name" value="Periplasmic binding protein-like II"/>
    <property type="match status" value="2"/>
</dbReference>
<organism evidence="3">
    <name type="scientific">Desulfatirhabdium butyrativorans</name>
    <dbReference type="NCBI Taxonomy" id="340467"/>
    <lineage>
        <taxon>Bacteria</taxon>
        <taxon>Pseudomonadati</taxon>
        <taxon>Thermodesulfobacteriota</taxon>
        <taxon>Desulfobacteria</taxon>
        <taxon>Desulfobacterales</taxon>
        <taxon>Desulfatirhabdiaceae</taxon>
        <taxon>Desulfatirhabdium</taxon>
    </lineage>
</organism>
<gene>
    <name evidence="3" type="ORF">ENS29_14790</name>
</gene>
<keyword evidence="1" id="KW-0732">Signal</keyword>
<evidence type="ECO:0000256" key="1">
    <source>
        <dbReference type="ARBA" id="ARBA00022729"/>
    </source>
</evidence>
<proteinExistence type="predicted"/>
<feature type="domain" description="Solute-binding protein family 3/N-terminal" evidence="2">
    <location>
        <begin position="92"/>
        <end position="313"/>
    </location>
</feature>
<comment type="caution">
    <text evidence="3">The sequence shown here is derived from an EMBL/GenBank/DDBJ whole genome shotgun (WGS) entry which is preliminary data.</text>
</comment>
<accession>A0A7C4VRL3</accession>
<evidence type="ECO:0000259" key="2">
    <source>
        <dbReference type="SMART" id="SM00062"/>
    </source>
</evidence>
<dbReference type="AlphaFoldDB" id="A0A7C4VRL3"/>
<dbReference type="PANTHER" id="PTHR35936">
    <property type="entry name" value="MEMBRANE-BOUND LYTIC MUREIN TRANSGLYCOSYLASE F"/>
    <property type="match status" value="1"/>
</dbReference>
<dbReference type="EMBL" id="DSUH01000338">
    <property type="protein sequence ID" value="HGU34091.1"/>
    <property type="molecule type" value="Genomic_DNA"/>
</dbReference>
<evidence type="ECO:0000313" key="3">
    <source>
        <dbReference type="EMBL" id="HGU34091.1"/>
    </source>
</evidence>
<dbReference type="InterPro" id="IPR001638">
    <property type="entry name" value="Solute-binding_3/MltF_N"/>
</dbReference>
<dbReference type="Pfam" id="PF00497">
    <property type="entry name" value="SBP_bac_3"/>
    <property type="match status" value="1"/>
</dbReference>